<evidence type="ECO:0000313" key="2">
    <source>
        <dbReference type="EMBL" id="KAF2118593.1"/>
    </source>
</evidence>
<dbReference type="AlphaFoldDB" id="A0A6A5ZIA5"/>
<organism evidence="2 3">
    <name type="scientific">Lophiotrema nucula</name>
    <dbReference type="NCBI Taxonomy" id="690887"/>
    <lineage>
        <taxon>Eukaryota</taxon>
        <taxon>Fungi</taxon>
        <taxon>Dikarya</taxon>
        <taxon>Ascomycota</taxon>
        <taxon>Pezizomycotina</taxon>
        <taxon>Dothideomycetes</taxon>
        <taxon>Pleosporomycetidae</taxon>
        <taxon>Pleosporales</taxon>
        <taxon>Lophiotremataceae</taxon>
        <taxon>Lophiotrema</taxon>
    </lineage>
</organism>
<sequence>MNLQIPTVTVDDLRHFHSKHLPDAPLPTQYLAGAEDTASTEDAHYEDDGLGYYDDGAKRAITDEQVAMFRHTEIHAILRARRRKREREEDEEEGEVDDESSPKRAKSIPPGDAPTAPPKELPIVQAAEADADSKGLSATQLNPSGKESGGDTTKYKNNWTAVSAKSKARNHRIRKRNRENRKEKKRQSREGSTPSKATNEDQDGDESDEWDPWHQANGPDAQQSANVELDY</sequence>
<dbReference type="InterPro" id="IPR024526">
    <property type="entry name" value="DUF3807"/>
</dbReference>
<dbReference type="Pfam" id="PF12720">
    <property type="entry name" value="DUF3807"/>
    <property type="match status" value="1"/>
</dbReference>
<dbReference type="PANTHER" id="PTHR40642:SF1">
    <property type="entry name" value="YALI0F31295P"/>
    <property type="match status" value="1"/>
</dbReference>
<feature type="compositionally biased region" description="Acidic residues" evidence="1">
    <location>
        <begin position="88"/>
        <end position="99"/>
    </location>
</feature>
<feature type="compositionally biased region" description="Pro residues" evidence="1">
    <location>
        <begin position="111"/>
        <end position="120"/>
    </location>
</feature>
<keyword evidence="3" id="KW-1185">Reference proteome</keyword>
<evidence type="ECO:0000313" key="3">
    <source>
        <dbReference type="Proteomes" id="UP000799770"/>
    </source>
</evidence>
<feature type="compositionally biased region" description="Basic residues" evidence="1">
    <location>
        <begin position="166"/>
        <end position="187"/>
    </location>
</feature>
<dbReference type="Proteomes" id="UP000799770">
    <property type="component" value="Unassembled WGS sequence"/>
</dbReference>
<feature type="compositionally biased region" description="Polar residues" evidence="1">
    <location>
        <begin position="136"/>
        <end position="145"/>
    </location>
</feature>
<dbReference type="EMBL" id="ML977317">
    <property type="protein sequence ID" value="KAF2118593.1"/>
    <property type="molecule type" value="Genomic_DNA"/>
</dbReference>
<name>A0A6A5ZIA5_9PLEO</name>
<feature type="compositionally biased region" description="Polar residues" evidence="1">
    <location>
        <begin position="220"/>
        <end position="231"/>
    </location>
</feature>
<feature type="region of interest" description="Disordered" evidence="1">
    <location>
        <begin position="80"/>
        <end position="231"/>
    </location>
</feature>
<dbReference type="OrthoDB" id="5422320at2759"/>
<feature type="compositionally biased region" description="Acidic residues" evidence="1">
    <location>
        <begin position="200"/>
        <end position="210"/>
    </location>
</feature>
<proteinExistence type="predicted"/>
<protein>
    <submittedName>
        <fullName evidence="2">Uncharacterized protein</fullName>
    </submittedName>
</protein>
<reference evidence="2" key="1">
    <citation type="journal article" date="2020" name="Stud. Mycol.">
        <title>101 Dothideomycetes genomes: a test case for predicting lifestyles and emergence of pathogens.</title>
        <authorList>
            <person name="Haridas S."/>
            <person name="Albert R."/>
            <person name="Binder M."/>
            <person name="Bloem J."/>
            <person name="Labutti K."/>
            <person name="Salamov A."/>
            <person name="Andreopoulos B."/>
            <person name="Baker S."/>
            <person name="Barry K."/>
            <person name="Bills G."/>
            <person name="Bluhm B."/>
            <person name="Cannon C."/>
            <person name="Castanera R."/>
            <person name="Culley D."/>
            <person name="Daum C."/>
            <person name="Ezra D."/>
            <person name="Gonzalez J."/>
            <person name="Henrissat B."/>
            <person name="Kuo A."/>
            <person name="Liang C."/>
            <person name="Lipzen A."/>
            <person name="Lutzoni F."/>
            <person name="Magnuson J."/>
            <person name="Mondo S."/>
            <person name="Nolan M."/>
            <person name="Ohm R."/>
            <person name="Pangilinan J."/>
            <person name="Park H.-J."/>
            <person name="Ramirez L."/>
            <person name="Alfaro M."/>
            <person name="Sun H."/>
            <person name="Tritt A."/>
            <person name="Yoshinaga Y."/>
            <person name="Zwiers L.-H."/>
            <person name="Turgeon B."/>
            <person name="Goodwin S."/>
            <person name="Spatafora J."/>
            <person name="Crous P."/>
            <person name="Grigoriev I."/>
        </authorList>
    </citation>
    <scope>NUCLEOTIDE SEQUENCE</scope>
    <source>
        <strain evidence="2">CBS 627.86</strain>
    </source>
</reference>
<evidence type="ECO:0000256" key="1">
    <source>
        <dbReference type="SAM" id="MobiDB-lite"/>
    </source>
</evidence>
<dbReference type="PANTHER" id="PTHR40642">
    <property type="entry name" value="YALI0F31295P"/>
    <property type="match status" value="1"/>
</dbReference>
<gene>
    <name evidence="2" type="ORF">BDV96DRAFT_597397</name>
</gene>
<accession>A0A6A5ZIA5</accession>